<evidence type="ECO:0000313" key="1">
    <source>
        <dbReference type="EMBL" id="AWR21603.1"/>
    </source>
</evidence>
<name>A0A2Z3S2N2_9MICO</name>
<protein>
    <submittedName>
        <fullName evidence="1">Putative hydrolase YutF</fullName>
        <ecNumber evidence="1">3.-.-.-</ecNumber>
    </submittedName>
</protein>
<dbReference type="RefSeq" id="WP_110233600.1">
    <property type="nucleotide sequence ID" value="NZ_CP023994.1"/>
</dbReference>
<reference evidence="1 2" key="1">
    <citation type="submission" date="2017-10" db="EMBL/GenBank/DDBJ databases">
        <title>Genome of an Actinobacterium that displays light-enhanced growth.</title>
        <authorList>
            <person name="Maresca J.A."/>
            <person name="Hempel P."/>
            <person name="Shevchenko O."/>
            <person name="Miller K.J."/>
            <person name="Hahn M.W."/>
        </authorList>
    </citation>
    <scope>NUCLEOTIDE SEQUENCE [LARGE SCALE GENOMIC DNA]</scope>
    <source>
        <strain evidence="1 2">MWH-Mo1</strain>
    </source>
</reference>
<dbReference type="GO" id="GO:0016791">
    <property type="term" value="F:phosphatase activity"/>
    <property type="evidence" value="ECO:0007669"/>
    <property type="project" value="TreeGrafter"/>
</dbReference>
<dbReference type="GO" id="GO:0005737">
    <property type="term" value="C:cytoplasm"/>
    <property type="evidence" value="ECO:0007669"/>
    <property type="project" value="TreeGrafter"/>
</dbReference>
<dbReference type="NCBIfam" id="TIGR01460">
    <property type="entry name" value="HAD-SF-IIA"/>
    <property type="match status" value="1"/>
</dbReference>
<dbReference type="PANTHER" id="PTHR19288">
    <property type="entry name" value="4-NITROPHENYLPHOSPHATASE-RELATED"/>
    <property type="match status" value="1"/>
</dbReference>
<dbReference type="OrthoDB" id="3400930at2"/>
<dbReference type="InterPro" id="IPR023214">
    <property type="entry name" value="HAD_sf"/>
</dbReference>
<dbReference type="Pfam" id="PF13344">
    <property type="entry name" value="Hydrolase_6"/>
    <property type="match status" value="1"/>
</dbReference>
<dbReference type="Gene3D" id="3.40.50.1000">
    <property type="entry name" value="HAD superfamily/HAD-like"/>
    <property type="match status" value="2"/>
</dbReference>
<dbReference type="EMBL" id="CP023994">
    <property type="protein sequence ID" value="AWR21603.1"/>
    <property type="molecule type" value="Genomic_DNA"/>
</dbReference>
<accession>A0A2Z3S2N2</accession>
<dbReference type="AlphaFoldDB" id="A0A2Z3S2N2"/>
<evidence type="ECO:0000313" key="2">
    <source>
        <dbReference type="Proteomes" id="UP000246894"/>
    </source>
</evidence>
<dbReference type="EC" id="3.-.-.-" evidence="1"/>
<dbReference type="InterPro" id="IPR036412">
    <property type="entry name" value="HAD-like_sf"/>
</dbReference>
<proteinExistence type="predicted"/>
<dbReference type="InterPro" id="IPR006357">
    <property type="entry name" value="HAD-SF_hydro_IIA"/>
</dbReference>
<keyword evidence="1" id="KW-0378">Hydrolase</keyword>
<dbReference type="Pfam" id="PF13242">
    <property type="entry name" value="Hydrolase_like"/>
    <property type="match status" value="1"/>
</dbReference>
<organism evidence="1 2">
    <name type="scientific">Aurantimicrobium photophilum</name>
    <dbReference type="NCBI Taxonomy" id="1987356"/>
    <lineage>
        <taxon>Bacteria</taxon>
        <taxon>Bacillati</taxon>
        <taxon>Actinomycetota</taxon>
        <taxon>Actinomycetes</taxon>
        <taxon>Micrococcales</taxon>
        <taxon>Microbacteriaceae</taxon>
        <taxon>Aurantimicrobium</taxon>
    </lineage>
</organism>
<gene>
    <name evidence="1" type="ORF">AURMO_01002</name>
</gene>
<dbReference type="SUPFAM" id="SSF56784">
    <property type="entry name" value="HAD-like"/>
    <property type="match status" value="1"/>
</dbReference>
<dbReference type="Proteomes" id="UP000246894">
    <property type="component" value="Chromosome"/>
</dbReference>
<sequence length="359" mass="37509">MSLFSKKQPELAPSPIEGKVVVLADLDGVVYAGPGAIPHAVESLNAVAEHIRVGYITNNASRTAASVAGHLRELGLSCSDEDIVSSPQAAMHLLAELVEPGSTILVVGGEGLTYELEKNGYVVTFSAEDNPAAVIQGFSPDVGWKQLAEASFALNARPTADAFGGTVTGAGETAGIPWVATNMDWTIPVARGVAPGNGTLVSAVHTAVGRLPVVAGKPELPIFDEAARRFGTAAAPETALFIGDRLDTDVMGGNRAGMKTVLVLTGIDQAKQLLAAPVGSRPDYILNDLRELSEPYPAVITNKDGSVTVRGATVRKDGMNLTIVSRGENKLDLLRAACQVIWDSGLAIFGFTVPEELYI</sequence>
<keyword evidence="2" id="KW-1185">Reference proteome</keyword>
<dbReference type="PANTHER" id="PTHR19288:SF95">
    <property type="entry name" value="D-GLYCEROL 3-PHOSPHATE PHOSPHATASE"/>
    <property type="match status" value="1"/>
</dbReference>
<dbReference type="KEGG" id="aum:AURMO_01002"/>